<evidence type="ECO:0000256" key="15">
    <source>
        <dbReference type="ARBA" id="ARBA00049334"/>
    </source>
</evidence>
<dbReference type="PANTHER" id="PTHR10696">
    <property type="entry name" value="GAMMA-BUTYROBETAINE HYDROXYLASE-RELATED"/>
    <property type="match status" value="1"/>
</dbReference>
<dbReference type="EC" id="1.14.11.8" evidence="5"/>
<dbReference type="SUPFAM" id="SSF51197">
    <property type="entry name" value="Clavaminate synthase-like"/>
    <property type="match status" value="1"/>
</dbReference>
<dbReference type="InterPro" id="IPR042098">
    <property type="entry name" value="TauD-like_sf"/>
</dbReference>
<dbReference type="Proteomes" id="UP000092666">
    <property type="component" value="Unassembled WGS sequence"/>
</dbReference>
<keyword evidence="6" id="KW-0479">Metal-binding</keyword>
<gene>
    <name evidence="19" type="ORF">I316_06954</name>
</gene>
<feature type="domain" description="Gamma-butyrobetaine hydroxylase-like N-terminal" evidence="18">
    <location>
        <begin position="71"/>
        <end position="153"/>
    </location>
</feature>
<dbReference type="InterPro" id="IPR010376">
    <property type="entry name" value="GBBH-like_N"/>
</dbReference>
<evidence type="ECO:0000259" key="18">
    <source>
        <dbReference type="Pfam" id="PF06155"/>
    </source>
</evidence>
<dbReference type="CDD" id="cd00250">
    <property type="entry name" value="CAS_like"/>
    <property type="match status" value="1"/>
</dbReference>
<reference evidence="20" key="2">
    <citation type="submission" date="2013-12" db="EMBL/GenBank/DDBJ databases">
        <title>Evolution of pathogenesis and genome organization in the Tremellales.</title>
        <authorList>
            <person name="Cuomo C."/>
            <person name="Litvintseva A."/>
            <person name="Heitman J."/>
            <person name="Chen Y."/>
            <person name="Sun S."/>
            <person name="Springer D."/>
            <person name="Dromer F."/>
            <person name="Young S."/>
            <person name="Zeng Q."/>
            <person name="Chapman S."/>
            <person name="Gujja S."/>
            <person name="Saif S."/>
            <person name="Birren B."/>
        </authorList>
    </citation>
    <scope>NUCLEOTIDE SEQUENCE [LARGE SCALE GENOMIC DNA]</scope>
    <source>
        <strain evidence="20">BCC8398</strain>
    </source>
</reference>
<evidence type="ECO:0000256" key="9">
    <source>
        <dbReference type="ARBA" id="ARBA00023002"/>
    </source>
</evidence>
<protein>
    <recommendedName>
        <fullName evidence="5">trimethyllysine dioxygenase</fullName>
        <ecNumber evidence="5">1.14.11.8</ecNumber>
    </recommendedName>
    <alternativeName>
        <fullName evidence="12">Epsilon-trimethyllysine 2-oxoglutarate dioxygenase</fullName>
    </alternativeName>
    <alternativeName>
        <fullName evidence="11">TML hydroxylase</fullName>
    </alternativeName>
    <alternativeName>
        <fullName evidence="13">TML-alpha-ketoglutarate dioxygenase</fullName>
    </alternativeName>
</protein>
<dbReference type="OrthoDB" id="408743at2759"/>
<dbReference type="UniPathway" id="UPA00118"/>
<organism evidence="19 20">
    <name type="scientific">Kwoniella heveanensis BCC8398</name>
    <dbReference type="NCBI Taxonomy" id="1296120"/>
    <lineage>
        <taxon>Eukaryota</taxon>
        <taxon>Fungi</taxon>
        <taxon>Dikarya</taxon>
        <taxon>Basidiomycota</taxon>
        <taxon>Agaricomycotina</taxon>
        <taxon>Tremellomycetes</taxon>
        <taxon>Tremellales</taxon>
        <taxon>Cryptococcaceae</taxon>
        <taxon>Kwoniella</taxon>
    </lineage>
</organism>
<evidence type="ECO:0000256" key="10">
    <source>
        <dbReference type="ARBA" id="ARBA00023004"/>
    </source>
</evidence>
<dbReference type="FunFam" id="3.30.2020.30:FF:000002">
    <property type="entry name" value="Putative gamma-butyrobetaine dioxygenase"/>
    <property type="match status" value="1"/>
</dbReference>
<dbReference type="Gene3D" id="3.30.2020.30">
    <property type="match status" value="1"/>
</dbReference>
<evidence type="ECO:0000256" key="16">
    <source>
        <dbReference type="SAM" id="MobiDB-lite"/>
    </source>
</evidence>
<dbReference type="GO" id="GO:0005739">
    <property type="term" value="C:mitochondrion"/>
    <property type="evidence" value="ECO:0007669"/>
    <property type="project" value="TreeGrafter"/>
</dbReference>
<proteinExistence type="inferred from homology"/>
<keyword evidence="20" id="KW-1185">Reference proteome</keyword>
<comment type="similarity">
    <text evidence="4">Belongs to the gamma-BBH/TMLD family.</text>
</comment>
<feature type="compositionally biased region" description="Low complexity" evidence="16">
    <location>
        <begin position="40"/>
        <end position="62"/>
    </location>
</feature>
<evidence type="ECO:0000256" key="5">
    <source>
        <dbReference type="ARBA" id="ARBA00012267"/>
    </source>
</evidence>
<dbReference type="FunFam" id="3.60.130.10:FF:000001">
    <property type="entry name" value="Trimethyllysine dioxygenase, mitochondrial"/>
    <property type="match status" value="1"/>
</dbReference>
<evidence type="ECO:0000313" key="20">
    <source>
        <dbReference type="Proteomes" id="UP000092666"/>
    </source>
</evidence>
<sequence length="466" mass="52519">MMRITIRPFQEVRLLARPSRILRPFSSAARTLGTAETDTSVSSSSTASSSSRIGRISESLIRPSPTPHVSATEDKTTVSWPDGRTTTFDNYFLFDHCRCPKCFHSKTKQRLKELNQIPDDIRPVAVEVDNSGVHLSWSTSEEHKSTFPFEFLRRSAYDPPLSSYRDATEGRVLWNSKIAQSPPSVVYEDIIRSDDEALKSERAILKLLNRVHDFGFCFVNNVPATPEKTQELIEKIAPIRHTHYGGFWEFTADQSHGDLAYSNEGLPCHTDTTYFTDPAGLQIFHLLSHPSPPGTGGTTLLVDGFYTASLLSTLYPTSYSLLSRLRIPAHASGTEGTMLRPPLSQPAFRHDEKGQLTQVRWNNEDRGVLGQGWSAEEVKGWYQAARRYDELNKSEDAEYWVQLGPGTMLVIDNWRVMHGRSAFTGARQMCGAYVGADDWSSRRTALTKKHEIRKKSILDDDWSVGW</sequence>
<dbReference type="InterPro" id="IPR038492">
    <property type="entry name" value="GBBH-like_N_sf"/>
</dbReference>
<evidence type="ECO:0000256" key="1">
    <source>
        <dbReference type="ARBA" id="ARBA00001954"/>
    </source>
</evidence>
<dbReference type="GO" id="GO:0050353">
    <property type="term" value="F:trimethyllysine dioxygenase activity"/>
    <property type="evidence" value="ECO:0007669"/>
    <property type="project" value="UniProtKB-EC"/>
</dbReference>
<dbReference type="Gene3D" id="3.60.130.10">
    <property type="entry name" value="Clavaminate synthase-like"/>
    <property type="match status" value="1"/>
</dbReference>
<evidence type="ECO:0000256" key="7">
    <source>
        <dbReference type="ARBA" id="ARBA00022873"/>
    </source>
</evidence>
<dbReference type="NCBIfam" id="TIGR02410">
    <property type="entry name" value="carnitine_TMLD"/>
    <property type="match status" value="1"/>
</dbReference>
<evidence type="ECO:0000256" key="13">
    <source>
        <dbReference type="ARBA" id="ARBA00032283"/>
    </source>
</evidence>
<dbReference type="GO" id="GO:0045329">
    <property type="term" value="P:carnitine biosynthetic process"/>
    <property type="evidence" value="ECO:0007669"/>
    <property type="project" value="UniProtKB-UniPathway"/>
</dbReference>
<dbReference type="STRING" id="1296120.A0A1B9GJX6"/>
<keyword evidence="7" id="KW-0124">Carnitine biosynthesis</keyword>
<dbReference type="GO" id="GO:0005506">
    <property type="term" value="F:iron ion binding"/>
    <property type="evidence" value="ECO:0007669"/>
    <property type="project" value="InterPro"/>
</dbReference>
<dbReference type="InterPro" id="IPR003819">
    <property type="entry name" value="TauD/TfdA-like"/>
</dbReference>
<evidence type="ECO:0000256" key="8">
    <source>
        <dbReference type="ARBA" id="ARBA00022964"/>
    </source>
</evidence>
<evidence type="ECO:0000259" key="17">
    <source>
        <dbReference type="Pfam" id="PF02668"/>
    </source>
</evidence>
<evidence type="ECO:0000256" key="2">
    <source>
        <dbReference type="ARBA" id="ARBA00001961"/>
    </source>
</evidence>
<keyword evidence="9" id="KW-0560">Oxidoreductase</keyword>
<evidence type="ECO:0000256" key="3">
    <source>
        <dbReference type="ARBA" id="ARBA00005022"/>
    </source>
</evidence>
<feature type="domain" description="TauD/TfdA-like" evidence="17">
    <location>
        <begin position="203"/>
        <end position="433"/>
    </location>
</feature>
<dbReference type="EMBL" id="KV700135">
    <property type="protein sequence ID" value="OCF31349.1"/>
    <property type="molecule type" value="Genomic_DNA"/>
</dbReference>
<evidence type="ECO:0000256" key="11">
    <source>
        <dbReference type="ARBA" id="ARBA00030363"/>
    </source>
</evidence>
<evidence type="ECO:0000256" key="4">
    <source>
        <dbReference type="ARBA" id="ARBA00008654"/>
    </source>
</evidence>
<evidence type="ECO:0000256" key="12">
    <source>
        <dbReference type="ARBA" id="ARBA00031778"/>
    </source>
</evidence>
<dbReference type="Pfam" id="PF02668">
    <property type="entry name" value="TauD"/>
    <property type="match status" value="1"/>
</dbReference>
<reference evidence="19 20" key="1">
    <citation type="submission" date="2013-07" db="EMBL/GenBank/DDBJ databases">
        <title>The Genome Sequence of Cryptococcus heveanensis BCC8398.</title>
        <authorList>
            <consortium name="The Broad Institute Genome Sequencing Platform"/>
            <person name="Cuomo C."/>
            <person name="Litvintseva A."/>
            <person name="Chen Y."/>
            <person name="Heitman J."/>
            <person name="Sun S."/>
            <person name="Springer D."/>
            <person name="Dromer F."/>
            <person name="Young S.K."/>
            <person name="Zeng Q."/>
            <person name="Gargeya S."/>
            <person name="Fitzgerald M."/>
            <person name="Abouelleil A."/>
            <person name="Alvarado L."/>
            <person name="Berlin A.M."/>
            <person name="Chapman S.B."/>
            <person name="Dewar J."/>
            <person name="Goldberg J."/>
            <person name="Griggs A."/>
            <person name="Gujja S."/>
            <person name="Hansen M."/>
            <person name="Howarth C."/>
            <person name="Imamovic A."/>
            <person name="Larimer J."/>
            <person name="McCowan C."/>
            <person name="Murphy C."/>
            <person name="Pearson M."/>
            <person name="Priest M."/>
            <person name="Roberts A."/>
            <person name="Saif S."/>
            <person name="Shea T."/>
            <person name="Sykes S."/>
            <person name="Wortman J."/>
            <person name="Nusbaum C."/>
            <person name="Birren B."/>
        </authorList>
    </citation>
    <scope>NUCLEOTIDE SEQUENCE [LARGE SCALE GENOMIC DNA]</scope>
    <source>
        <strain evidence="19 20">BCC8398</strain>
    </source>
</reference>
<dbReference type="InterPro" id="IPR012776">
    <property type="entry name" value="Trimethyllysine_dOase"/>
</dbReference>
<comment type="cofactor">
    <cofactor evidence="1">
        <name>Fe(2+)</name>
        <dbReference type="ChEBI" id="CHEBI:29033"/>
    </cofactor>
</comment>
<feature type="region of interest" description="Disordered" evidence="16">
    <location>
        <begin position="32"/>
        <end position="77"/>
    </location>
</feature>
<accession>A0A1B9GJX6</accession>
<dbReference type="PANTHER" id="PTHR10696:SF51">
    <property type="entry name" value="TRIMETHYLLYSINE DIOXYGENASE, MITOCHONDRIAL"/>
    <property type="match status" value="1"/>
</dbReference>
<evidence type="ECO:0000313" key="19">
    <source>
        <dbReference type="EMBL" id="OCF31349.1"/>
    </source>
</evidence>
<dbReference type="Pfam" id="PF06155">
    <property type="entry name" value="GBBH-like_N"/>
    <property type="match status" value="1"/>
</dbReference>
<keyword evidence="10" id="KW-0408">Iron</keyword>
<comment type="cofactor">
    <cofactor evidence="2">
        <name>L-ascorbate</name>
        <dbReference type="ChEBI" id="CHEBI:38290"/>
    </cofactor>
</comment>
<comment type="function">
    <text evidence="14">Converts trimethyllysine (TML) into hydroxytrimethyllysine (HTML).</text>
</comment>
<name>A0A1B9GJX6_9TREE</name>
<comment type="catalytic activity">
    <reaction evidence="15">
        <text>N(6),N(6),N(6)-trimethyl-L-lysine + 2-oxoglutarate + O2 = (3S)-3-hydroxy-N(6),N(6),N(6)-trimethyl-L-lysine + succinate + CO2</text>
        <dbReference type="Rhea" id="RHEA:14181"/>
        <dbReference type="ChEBI" id="CHEBI:15379"/>
        <dbReference type="ChEBI" id="CHEBI:16526"/>
        <dbReference type="ChEBI" id="CHEBI:16810"/>
        <dbReference type="ChEBI" id="CHEBI:30031"/>
        <dbReference type="ChEBI" id="CHEBI:58100"/>
        <dbReference type="ChEBI" id="CHEBI:141499"/>
        <dbReference type="EC" id="1.14.11.8"/>
    </reaction>
</comment>
<comment type="pathway">
    <text evidence="3">Amine and polyamine biosynthesis; carnitine biosynthesis.</text>
</comment>
<dbReference type="InterPro" id="IPR050411">
    <property type="entry name" value="AlphaKG_dependent_hydroxylases"/>
</dbReference>
<keyword evidence="8 19" id="KW-0223">Dioxygenase</keyword>
<evidence type="ECO:0000256" key="14">
    <source>
        <dbReference type="ARBA" id="ARBA00046008"/>
    </source>
</evidence>
<evidence type="ECO:0000256" key="6">
    <source>
        <dbReference type="ARBA" id="ARBA00022723"/>
    </source>
</evidence>
<dbReference type="AlphaFoldDB" id="A0A1B9GJX6"/>